<dbReference type="AlphaFoldDB" id="A0A4Q1S863"/>
<accession>A0A4Q1S863</accession>
<sequence length="67" mass="7203">MKRFLKPSLLALGLMLGASTAAHADPPWWQNPQPPTPTAPEIDPGLAVSGITLLAGTLTVFRARRRK</sequence>
<evidence type="ECO:0000313" key="5">
    <source>
        <dbReference type="Proteomes" id="UP000290253"/>
    </source>
</evidence>
<keyword evidence="2" id="KW-1133">Transmembrane helix</keyword>
<reference evidence="4 5" key="1">
    <citation type="journal article" date="2016" name="Int. J. Syst. Evol. Microbiol.">
        <title>Acidipila dinghuensis sp. nov., an acidobacterium isolated from forest soil.</title>
        <authorList>
            <person name="Jiang Y.W."/>
            <person name="Wang J."/>
            <person name="Chen M.H."/>
            <person name="Lv Y.Y."/>
            <person name="Qiu L.H."/>
        </authorList>
    </citation>
    <scope>NUCLEOTIDE SEQUENCE [LARGE SCALE GENOMIC DNA]</scope>
    <source>
        <strain evidence="4 5">DHOF10</strain>
    </source>
</reference>
<evidence type="ECO:0000256" key="1">
    <source>
        <dbReference type="SAM" id="MobiDB-lite"/>
    </source>
</evidence>
<feature type="signal peptide" evidence="3">
    <location>
        <begin position="1"/>
        <end position="24"/>
    </location>
</feature>
<gene>
    <name evidence="4" type="ORF">ESZ00_19565</name>
</gene>
<dbReference type="EMBL" id="SDMK01000006">
    <property type="protein sequence ID" value="RXS93033.1"/>
    <property type="molecule type" value="Genomic_DNA"/>
</dbReference>
<organism evidence="4 5">
    <name type="scientific">Silvibacterium dinghuense</name>
    <dbReference type="NCBI Taxonomy" id="1560006"/>
    <lineage>
        <taxon>Bacteria</taxon>
        <taxon>Pseudomonadati</taxon>
        <taxon>Acidobacteriota</taxon>
        <taxon>Terriglobia</taxon>
        <taxon>Terriglobales</taxon>
        <taxon>Acidobacteriaceae</taxon>
        <taxon>Silvibacterium</taxon>
    </lineage>
</organism>
<feature type="transmembrane region" description="Helical" evidence="2">
    <location>
        <begin position="44"/>
        <end position="61"/>
    </location>
</feature>
<keyword evidence="2" id="KW-0472">Membrane</keyword>
<evidence type="ECO:0000313" key="4">
    <source>
        <dbReference type="EMBL" id="RXS93033.1"/>
    </source>
</evidence>
<feature type="region of interest" description="Disordered" evidence="1">
    <location>
        <begin position="23"/>
        <end position="43"/>
    </location>
</feature>
<protein>
    <recommendedName>
        <fullName evidence="6">VPEID-CTERM sorting domain-containing protein</fullName>
    </recommendedName>
</protein>
<dbReference type="Proteomes" id="UP000290253">
    <property type="component" value="Unassembled WGS sequence"/>
</dbReference>
<feature type="chain" id="PRO_5020416250" description="VPEID-CTERM sorting domain-containing protein" evidence="3">
    <location>
        <begin position="25"/>
        <end position="67"/>
    </location>
</feature>
<evidence type="ECO:0000256" key="2">
    <source>
        <dbReference type="SAM" id="Phobius"/>
    </source>
</evidence>
<evidence type="ECO:0008006" key="6">
    <source>
        <dbReference type="Google" id="ProtNLM"/>
    </source>
</evidence>
<comment type="caution">
    <text evidence="4">The sequence shown here is derived from an EMBL/GenBank/DDBJ whole genome shotgun (WGS) entry which is preliminary data.</text>
</comment>
<keyword evidence="3" id="KW-0732">Signal</keyword>
<proteinExistence type="predicted"/>
<keyword evidence="2" id="KW-0812">Transmembrane</keyword>
<dbReference type="RefSeq" id="WP_129210100.1">
    <property type="nucleotide sequence ID" value="NZ_BMGU01000001.1"/>
</dbReference>
<evidence type="ECO:0000256" key="3">
    <source>
        <dbReference type="SAM" id="SignalP"/>
    </source>
</evidence>
<name>A0A4Q1S863_9BACT</name>
<keyword evidence="5" id="KW-1185">Reference proteome</keyword>